<dbReference type="AlphaFoldDB" id="A0AAW1X884"/>
<name>A0AAW1X884_RUBAR</name>
<protein>
    <submittedName>
        <fullName evidence="1">Uncharacterized protein</fullName>
    </submittedName>
</protein>
<gene>
    <name evidence="1" type="ORF">M0R45_020206</name>
</gene>
<dbReference type="Gene3D" id="3.40.50.150">
    <property type="entry name" value="Vaccinia Virus protein VP39"/>
    <property type="match status" value="1"/>
</dbReference>
<dbReference type="EMBL" id="JBEDUW010000004">
    <property type="protein sequence ID" value="KAK9932990.1"/>
    <property type="molecule type" value="Genomic_DNA"/>
</dbReference>
<comment type="caution">
    <text evidence="1">The sequence shown here is derived from an EMBL/GenBank/DDBJ whole genome shotgun (WGS) entry which is preliminary data.</text>
</comment>
<evidence type="ECO:0000313" key="1">
    <source>
        <dbReference type="EMBL" id="KAK9932990.1"/>
    </source>
</evidence>
<dbReference type="Proteomes" id="UP001457282">
    <property type="component" value="Unassembled WGS sequence"/>
</dbReference>
<dbReference type="Gene3D" id="1.10.1200.270">
    <property type="entry name" value="Methyltransferase, alpha-helical capping domain"/>
    <property type="match status" value="1"/>
</dbReference>
<keyword evidence="2" id="KW-1185">Reference proteome</keyword>
<evidence type="ECO:0000313" key="2">
    <source>
        <dbReference type="Proteomes" id="UP001457282"/>
    </source>
</evidence>
<organism evidence="1 2">
    <name type="scientific">Rubus argutus</name>
    <name type="common">Southern blackberry</name>
    <dbReference type="NCBI Taxonomy" id="59490"/>
    <lineage>
        <taxon>Eukaryota</taxon>
        <taxon>Viridiplantae</taxon>
        <taxon>Streptophyta</taxon>
        <taxon>Embryophyta</taxon>
        <taxon>Tracheophyta</taxon>
        <taxon>Spermatophyta</taxon>
        <taxon>Magnoliopsida</taxon>
        <taxon>eudicotyledons</taxon>
        <taxon>Gunneridae</taxon>
        <taxon>Pentapetalae</taxon>
        <taxon>rosids</taxon>
        <taxon>fabids</taxon>
        <taxon>Rosales</taxon>
        <taxon>Rosaceae</taxon>
        <taxon>Rosoideae</taxon>
        <taxon>Rosoideae incertae sedis</taxon>
        <taxon>Rubus</taxon>
    </lineage>
</organism>
<dbReference type="InterPro" id="IPR042086">
    <property type="entry name" value="MeTrfase_capping"/>
</dbReference>
<dbReference type="InterPro" id="IPR029063">
    <property type="entry name" value="SAM-dependent_MTases_sf"/>
</dbReference>
<reference evidence="1 2" key="1">
    <citation type="journal article" date="2023" name="G3 (Bethesda)">
        <title>A chromosome-length genome assembly and annotation of blackberry (Rubus argutus, cv. 'Hillquist').</title>
        <authorList>
            <person name="Bruna T."/>
            <person name="Aryal R."/>
            <person name="Dudchenko O."/>
            <person name="Sargent D.J."/>
            <person name="Mead D."/>
            <person name="Buti M."/>
            <person name="Cavallini A."/>
            <person name="Hytonen T."/>
            <person name="Andres J."/>
            <person name="Pham M."/>
            <person name="Weisz D."/>
            <person name="Mascagni F."/>
            <person name="Usai G."/>
            <person name="Natali L."/>
            <person name="Bassil N."/>
            <person name="Fernandez G.E."/>
            <person name="Lomsadze A."/>
            <person name="Armour M."/>
            <person name="Olukolu B."/>
            <person name="Poorten T."/>
            <person name="Britton C."/>
            <person name="Davik J."/>
            <person name="Ashrafi H."/>
            <person name="Aiden E.L."/>
            <person name="Borodovsky M."/>
            <person name="Worthington M."/>
        </authorList>
    </citation>
    <scope>NUCLEOTIDE SEQUENCE [LARGE SCALE GENOMIC DNA]</scope>
    <source>
        <strain evidence="1">PI 553951</strain>
    </source>
</reference>
<sequence length="93" mass="10597">MEVTQVLHMNKGDGETSYAKNSTIQRKALSIAKPIIEEAVQELIMSSNVMGIESMGKQIWVAHLDPTPYYSSRRSWMSYTELSRRQSQNSECI</sequence>
<proteinExistence type="predicted"/>
<dbReference type="SUPFAM" id="SSF53335">
    <property type="entry name" value="S-adenosyl-L-methionine-dependent methyltransferases"/>
    <property type="match status" value="1"/>
</dbReference>
<accession>A0AAW1X884</accession>